<keyword evidence="1" id="KW-1133">Transmembrane helix</keyword>
<dbReference type="EMBL" id="FWZX01000035">
    <property type="protein sequence ID" value="SMF76063.1"/>
    <property type="molecule type" value="Genomic_DNA"/>
</dbReference>
<evidence type="ECO:0000313" key="3">
    <source>
        <dbReference type="Proteomes" id="UP000192917"/>
    </source>
</evidence>
<feature type="transmembrane region" description="Helical" evidence="1">
    <location>
        <begin position="151"/>
        <end position="174"/>
    </location>
</feature>
<name>A0A1Y6CMD4_9PROT</name>
<evidence type="ECO:0000256" key="1">
    <source>
        <dbReference type="SAM" id="Phobius"/>
    </source>
</evidence>
<organism evidence="2 3">
    <name type="scientific">Tistlia consotensis USBA 355</name>
    <dbReference type="NCBI Taxonomy" id="560819"/>
    <lineage>
        <taxon>Bacteria</taxon>
        <taxon>Pseudomonadati</taxon>
        <taxon>Pseudomonadota</taxon>
        <taxon>Alphaproteobacteria</taxon>
        <taxon>Rhodospirillales</taxon>
        <taxon>Rhodovibrionaceae</taxon>
        <taxon>Tistlia</taxon>
    </lineage>
</organism>
<dbReference type="Proteomes" id="UP000192917">
    <property type="component" value="Unassembled WGS sequence"/>
</dbReference>
<keyword evidence="3" id="KW-1185">Reference proteome</keyword>
<keyword evidence="1" id="KW-0472">Membrane</keyword>
<keyword evidence="1" id="KW-0812">Transmembrane</keyword>
<dbReference type="RefSeq" id="WP_085125920.1">
    <property type="nucleotide sequence ID" value="NZ_FWZX01000035.1"/>
</dbReference>
<sequence length="177" mass="18006">MSVQALRRPIGPADLDAGLAAGLPLPAAQGDAPAGLAPLRPAPRLVEAPAAAAPPLNERSLGEEIHPAVYGVAFGAALWIVAVYGAVFLGAPEAMMMLAISLGFLVMYAGTPIVMWRTGRAPAAARTGRRFADFARARLETWTGVVHGSEAAVQIVTIPVGLAVAATGIALAIVGAR</sequence>
<protein>
    <submittedName>
        <fullName evidence="2">Uncharacterized protein</fullName>
    </submittedName>
</protein>
<feature type="transmembrane region" description="Helical" evidence="1">
    <location>
        <begin position="96"/>
        <end position="116"/>
    </location>
</feature>
<accession>A0A1Y6CMD4</accession>
<dbReference type="STRING" id="560819.SAMN05428998_13511"/>
<feature type="transmembrane region" description="Helical" evidence="1">
    <location>
        <begin position="68"/>
        <end position="89"/>
    </location>
</feature>
<dbReference type="AlphaFoldDB" id="A0A1Y6CMD4"/>
<gene>
    <name evidence="2" type="ORF">SAMN05428998_13511</name>
</gene>
<evidence type="ECO:0000313" key="2">
    <source>
        <dbReference type="EMBL" id="SMF76063.1"/>
    </source>
</evidence>
<reference evidence="2 3" key="1">
    <citation type="submission" date="2017-04" db="EMBL/GenBank/DDBJ databases">
        <authorList>
            <person name="Afonso C.L."/>
            <person name="Miller P.J."/>
            <person name="Scott M.A."/>
            <person name="Spackman E."/>
            <person name="Goraichik I."/>
            <person name="Dimitrov K.M."/>
            <person name="Suarez D.L."/>
            <person name="Swayne D.E."/>
        </authorList>
    </citation>
    <scope>NUCLEOTIDE SEQUENCE [LARGE SCALE GENOMIC DNA]</scope>
    <source>
        <strain evidence="2 3">USBA 355</strain>
    </source>
</reference>
<proteinExistence type="predicted"/>